<keyword evidence="2" id="KW-0464">Manganese</keyword>
<feature type="binding site" evidence="2">
    <location>
        <position position="66"/>
    </location>
    <ligand>
        <name>Mn(2+)</name>
        <dbReference type="ChEBI" id="CHEBI:29035"/>
        <label>2</label>
    </ligand>
</feature>
<feature type="binding site" evidence="3">
    <location>
        <position position="57"/>
    </location>
    <ligand>
        <name>Ca(2+)</name>
        <dbReference type="ChEBI" id="CHEBI:29108"/>
    </ligand>
</feature>
<reference evidence="4" key="1">
    <citation type="submission" date="2023-05" db="EMBL/GenBank/DDBJ databases">
        <authorList>
            <person name="Zhang X."/>
        </authorList>
    </citation>
    <scope>NUCLEOTIDE SEQUENCE</scope>
    <source>
        <strain evidence="4">YF14B1</strain>
    </source>
</reference>
<dbReference type="RefSeq" id="WP_313977756.1">
    <property type="nucleotide sequence ID" value="NZ_JASJOS010000004.1"/>
</dbReference>
<feature type="binding site" evidence="3">
    <location>
        <position position="228"/>
    </location>
    <ligand>
        <name>Ca(2+)</name>
        <dbReference type="ChEBI" id="CHEBI:29108"/>
    </ligand>
</feature>
<gene>
    <name evidence="4" type="ORF">QNI16_09890</name>
</gene>
<dbReference type="AlphaFoldDB" id="A0AAE3QK05"/>
<dbReference type="InterPro" id="IPR012347">
    <property type="entry name" value="Ferritin-like"/>
</dbReference>
<organism evidence="4 5">
    <name type="scientific">Xanthocytophaga flava</name>
    <dbReference type="NCBI Taxonomy" id="3048013"/>
    <lineage>
        <taxon>Bacteria</taxon>
        <taxon>Pseudomonadati</taxon>
        <taxon>Bacteroidota</taxon>
        <taxon>Cytophagia</taxon>
        <taxon>Cytophagales</taxon>
        <taxon>Rhodocytophagaceae</taxon>
        <taxon>Xanthocytophaga</taxon>
    </lineage>
</organism>
<comment type="cofactor">
    <cofactor evidence="3">
        <name>Ca(2+)</name>
        <dbReference type="ChEBI" id="CHEBI:29108"/>
    </cofactor>
    <text evidence="3">Binds 1 Ca(2+) ion per subunit.</text>
</comment>
<evidence type="ECO:0000256" key="1">
    <source>
        <dbReference type="ARBA" id="ARBA00007644"/>
    </source>
</evidence>
<feature type="binding site" evidence="2">
    <location>
        <position position="150"/>
    </location>
    <ligand>
        <name>Mn(2+)</name>
        <dbReference type="ChEBI" id="CHEBI:29035"/>
        <label>1</label>
    </ligand>
</feature>
<feature type="binding site" evidence="2">
    <location>
        <position position="69"/>
    </location>
    <ligand>
        <name>Mn(2+)</name>
        <dbReference type="ChEBI" id="CHEBI:29035"/>
        <label>1</label>
    </ligand>
</feature>
<feature type="binding site" evidence="2">
    <location>
        <position position="35"/>
    </location>
    <ligand>
        <name>Mn(2+)</name>
        <dbReference type="ChEBI" id="CHEBI:29035"/>
        <label>1</label>
    </ligand>
</feature>
<accession>A0AAE3QK05</accession>
<dbReference type="InterPro" id="IPR009078">
    <property type="entry name" value="Ferritin-like_SF"/>
</dbReference>
<dbReference type="Pfam" id="PF05067">
    <property type="entry name" value="Mn_catalase"/>
    <property type="match status" value="1"/>
</dbReference>
<dbReference type="Gene3D" id="1.20.1260.10">
    <property type="match status" value="1"/>
</dbReference>
<dbReference type="CDD" id="cd01051">
    <property type="entry name" value="Mn_catalase"/>
    <property type="match status" value="1"/>
</dbReference>
<proteinExistence type="inferred from homology"/>
<dbReference type="InterPro" id="IPR039377">
    <property type="entry name" value="Mn_catalase_dom"/>
</dbReference>
<evidence type="ECO:0000313" key="5">
    <source>
        <dbReference type="Proteomes" id="UP001241110"/>
    </source>
</evidence>
<dbReference type="Proteomes" id="UP001241110">
    <property type="component" value="Unassembled WGS sequence"/>
</dbReference>
<dbReference type="InterPro" id="IPR007760">
    <property type="entry name" value="Mn_catalase"/>
</dbReference>
<evidence type="ECO:0000313" key="4">
    <source>
        <dbReference type="EMBL" id="MDJ1480792.1"/>
    </source>
</evidence>
<keyword evidence="3" id="KW-0106">Calcium</keyword>
<evidence type="ECO:0000256" key="3">
    <source>
        <dbReference type="PIRSR" id="PIRSR607760-2"/>
    </source>
</evidence>
<feature type="binding site" evidence="2">
    <location>
        <position position="183"/>
    </location>
    <ligand>
        <name>Mn(2+)</name>
        <dbReference type="ChEBI" id="CHEBI:29035"/>
        <label>1</label>
    </ligand>
</feature>
<name>A0AAE3QK05_9BACT</name>
<comment type="similarity">
    <text evidence="1">Belongs to the manganese catalase family.</text>
</comment>
<comment type="caution">
    <text evidence="4">The sequence shown here is derived from an EMBL/GenBank/DDBJ whole genome shotgun (WGS) entry which is preliminary data.</text>
</comment>
<keyword evidence="2" id="KW-0479">Metal-binding</keyword>
<evidence type="ECO:0000256" key="2">
    <source>
        <dbReference type="PIRSR" id="PIRSR607760-1"/>
    </source>
</evidence>
<dbReference type="EMBL" id="JASJOS010000004">
    <property type="protein sequence ID" value="MDJ1480792.1"/>
    <property type="molecule type" value="Genomic_DNA"/>
</dbReference>
<dbReference type="GO" id="GO:0046872">
    <property type="term" value="F:metal ion binding"/>
    <property type="evidence" value="ECO:0007669"/>
    <property type="project" value="UniProtKB-KW"/>
</dbReference>
<protein>
    <submittedName>
        <fullName evidence="4">Manganese catalase family protein</fullName>
    </submittedName>
</protein>
<dbReference type="SUPFAM" id="SSF47240">
    <property type="entry name" value="Ferritin-like"/>
    <property type="match status" value="1"/>
</dbReference>
<sequence>MFYHDKKLQFTVRVEKPNPLFARMLQQAIGGIEGEIRVCLQYLFQAWGARGPAKYRDMLLETGTEEISHIEMLCTAVAMNLDTASNELKDQIARDNPLVGAAMGGMDVRHILSSGMAAMATDANGVPFNGSWVVGSGNLAADMYANVMAESTGRLLATRLWELTDDPGMKDMLSFLIARDTMHQNQWLAVLEDLGGVQNVHPIPNSFPQTQEKQEFSYTFVSTNIADGASQQGQRWSSGTSIDGKGQFIFEKAQPYGEEPVLNPPKPEGHAQVEQMEGSMGIGGKISEFISEVGKKL</sequence>
<feature type="binding site" evidence="3">
    <location>
        <position position="224"/>
    </location>
    <ligand>
        <name>Ca(2+)</name>
        <dbReference type="ChEBI" id="CHEBI:29108"/>
    </ligand>
</feature>
<comment type="cofactor">
    <cofactor evidence="2">
        <name>Mn(2+)</name>
        <dbReference type="ChEBI" id="CHEBI:29035"/>
    </cofactor>
    <text evidence="2">Binds 2 manganese ions per subunit.</text>
</comment>